<name>A0A2W5AVW3_9CORY</name>
<feature type="transmembrane region" description="Helical" evidence="1">
    <location>
        <begin position="40"/>
        <end position="60"/>
    </location>
</feature>
<organism evidence="2 3">
    <name type="scientific">Corynebacterium urealyticum</name>
    <dbReference type="NCBI Taxonomy" id="43771"/>
    <lineage>
        <taxon>Bacteria</taxon>
        <taxon>Bacillati</taxon>
        <taxon>Actinomycetota</taxon>
        <taxon>Actinomycetes</taxon>
        <taxon>Mycobacteriales</taxon>
        <taxon>Corynebacteriaceae</taxon>
        <taxon>Corynebacterium</taxon>
    </lineage>
</organism>
<feature type="transmembrane region" description="Helical" evidence="1">
    <location>
        <begin position="157"/>
        <end position="178"/>
    </location>
</feature>
<proteinExistence type="predicted"/>
<keyword evidence="1" id="KW-1133">Transmembrane helix</keyword>
<gene>
    <name evidence="2" type="ORF">DI609_13125</name>
</gene>
<evidence type="ECO:0000256" key="1">
    <source>
        <dbReference type="SAM" id="Phobius"/>
    </source>
</evidence>
<dbReference type="AlphaFoldDB" id="A0A2W5AVW3"/>
<feature type="transmembrane region" description="Helical" evidence="1">
    <location>
        <begin position="115"/>
        <end position="137"/>
    </location>
</feature>
<feature type="transmembrane region" description="Helical" evidence="1">
    <location>
        <begin position="75"/>
        <end position="94"/>
    </location>
</feature>
<dbReference type="Proteomes" id="UP000249451">
    <property type="component" value="Unassembled WGS sequence"/>
</dbReference>
<dbReference type="EMBL" id="QFNY01000410">
    <property type="protein sequence ID" value="PZO97446.1"/>
    <property type="molecule type" value="Genomic_DNA"/>
</dbReference>
<reference evidence="2 3" key="1">
    <citation type="submission" date="2017-11" db="EMBL/GenBank/DDBJ databases">
        <title>Infants hospitalized years apart are colonized by the same room-sourced microbial strains.</title>
        <authorList>
            <person name="Brooks B."/>
            <person name="Olm M.R."/>
            <person name="Firek B.A."/>
            <person name="Baker R."/>
            <person name="Thomas B.C."/>
            <person name="Morowitz M.J."/>
            <person name="Banfield J.F."/>
        </authorList>
    </citation>
    <scope>NUCLEOTIDE SEQUENCE [LARGE SCALE GENOMIC DNA]</scope>
    <source>
        <strain evidence="2">S2_012_000_R3_87</strain>
    </source>
</reference>
<evidence type="ECO:0000313" key="3">
    <source>
        <dbReference type="Proteomes" id="UP000249451"/>
    </source>
</evidence>
<protein>
    <recommendedName>
        <fullName evidence="4">GAP family protein</fullName>
    </recommendedName>
</protein>
<accession>A0A2W5AVW3</accession>
<sequence length="221" mass="22699">MLHAVSFALVDSLNALLIGVIVALGVMLPPAAPYRRIATLVVGGDWLGVLVLSVVTMLAFDGLGDAVTRALDSPVFAIVLIAIGVLTLVLTLRSKPGAEQSQLLNRMVGPLTTPSAATFGLGFLLGVIQSATSAPFFTGLAYLSAGDYSAVLRYVGLIFYASLALSLPAVSAVFVGLVRAYPNGAFGSAMAAMRERKAAMAKAAGYLVAAVLILFGASLLL</sequence>
<evidence type="ECO:0000313" key="2">
    <source>
        <dbReference type="EMBL" id="PZO97446.1"/>
    </source>
</evidence>
<comment type="caution">
    <text evidence="2">The sequence shown here is derived from an EMBL/GenBank/DDBJ whole genome shotgun (WGS) entry which is preliminary data.</text>
</comment>
<dbReference type="RefSeq" id="WP_317209863.1">
    <property type="nucleotide sequence ID" value="NZ_CP136640.1"/>
</dbReference>
<evidence type="ECO:0008006" key="4">
    <source>
        <dbReference type="Google" id="ProtNLM"/>
    </source>
</evidence>
<feature type="transmembrane region" description="Helical" evidence="1">
    <location>
        <begin position="199"/>
        <end position="220"/>
    </location>
</feature>
<keyword evidence="1" id="KW-0472">Membrane</keyword>
<keyword evidence="1" id="KW-0812">Transmembrane</keyword>
<feature type="transmembrane region" description="Helical" evidence="1">
    <location>
        <begin position="6"/>
        <end position="28"/>
    </location>
</feature>